<evidence type="ECO:0000313" key="1">
    <source>
        <dbReference type="EMBL" id="ALO44882.1"/>
    </source>
</evidence>
<protein>
    <submittedName>
        <fullName evidence="1">Uncharacterized protein</fullName>
    </submittedName>
</protein>
<organism evidence="1 2">
    <name type="scientific">Pseudohongiella spirulinae</name>
    <dbReference type="NCBI Taxonomy" id="1249552"/>
    <lineage>
        <taxon>Bacteria</taxon>
        <taxon>Pseudomonadati</taxon>
        <taxon>Pseudomonadota</taxon>
        <taxon>Gammaproteobacteria</taxon>
        <taxon>Pseudomonadales</taxon>
        <taxon>Pseudohongiellaceae</taxon>
        <taxon>Pseudohongiella</taxon>
    </lineage>
</organism>
<accession>A0A0S2KA54</accession>
<keyword evidence="2" id="KW-1185">Reference proteome</keyword>
<evidence type="ECO:0000313" key="2">
    <source>
        <dbReference type="Proteomes" id="UP000065641"/>
    </source>
</evidence>
<dbReference type="Pfam" id="PF18928">
    <property type="entry name" value="DUF5677"/>
    <property type="match status" value="1"/>
</dbReference>
<gene>
    <name evidence="1" type="ORF">PS2015_188</name>
</gene>
<dbReference type="KEGG" id="pspi:PS2015_188"/>
<name>A0A0S2KA54_9GAMM</name>
<sequence>MEPMNIPLPPEFTEDMLNRCRDTGEYSPIMFEWYKYVGHLANYFACISLDSPAVREIDPIHHSILIGLLNRCSRLILSNVTLSHEGLFGETTSIIDRCIFESAIKLNWLCTNPTDDHFNRFIAEGLKTEIEFKQKIEENIRSRDGDVMAIEERMLRSIENYFRKAGLTEEYIAQSRKLPNLAQMIEQVGHDRLAYVIGQRMGSHHVHGTWASLWFHYLDEKNGVIVPRDHNCPTHVNQYVFVPLVILDGIRKYFEFLVTDPEESEQMVGVIDAISEEITTLFHEISETD</sequence>
<dbReference type="AlphaFoldDB" id="A0A0S2KA54"/>
<dbReference type="OrthoDB" id="7057099at2"/>
<dbReference type="STRING" id="1249552.PS2015_188"/>
<dbReference type="Proteomes" id="UP000065641">
    <property type="component" value="Chromosome"/>
</dbReference>
<proteinExistence type="predicted"/>
<dbReference type="EMBL" id="CP013189">
    <property type="protein sequence ID" value="ALO44882.1"/>
    <property type="molecule type" value="Genomic_DNA"/>
</dbReference>
<reference evidence="1 2" key="1">
    <citation type="submission" date="2015-11" db="EMBL/GenBank/DDBJ databases">
        <authorList>
            <person name="Zhang Y."/>
            <person name="Guo Z."/>
        </authorList>
    </citation>
    <scope>NUCLEOTIDE SEQUENCE [LARGE SCALE GENOMIC DNA]</scope>
    <source>
        <strain evidence="1 2">KCTC 32221</strain>
    </source>
</reference>
<dbReference type="InterPro" id="IPR043733">
    <property type="entry name" value="DUF5677"/>
</dbReference>